<dbReference type="HOGENOM" id="CLU_018544_3_1_1"/>
<dbReference type="AlphaFoldDB" id="A0A0D0AQT6"/>
<dbReference type="OrthoDB" id="3266451at2759"/>
<dbReference type="Proteomes" id="UP000053593">
    <property type="component" value="Unassembled WGS sequence"/>
</dbReference>
<accession>A0A0D0AQT6</accession>
<sequence length="150" mass="17441">MTQNPIHCSRCRGEAFTPRITLNTAELTGKLRSEFGPTGVDVQQIKRMLLSCDRDLEDYDAELVRLQSQMLYLRAQKERLRDYRAKLRSLLSPVRKLPNELLFRIFEFTHASNYITQHPGDEHAPPAVCSRWRQLALVPSSTRLWSNLMI</sequence>
<evidence type="ECO:0000313" key="1">
    <source>
        <dbReference type="EMBL" id="KIK52700.1"/>
    </source>
</evidence>
<name>A0A0D0AQT6_9AGAR</name>
<dbReference type="Gene3D" id="1.20.1280.50">
    <property type="match status" value="1"/>
</dbReference>
<feature type="non-terminal residue" evidence="1">
    <location>
        <position position="150"/>
    </location>
</feature>
<proteinExistence type="predicted"/>
<gene>
    <name evidence="1" type="ORF">GYMLUDRAFT_233279</name>
</gene>
<keyword evidence="2" id="KW-1185">Reference proteome</keyword>
<reference evidence="1 2" key="1">
    <citation type="submission" date="2014-04" db="EMBL/GenBank/DDBJ databases">
        <title>Evolutionary Origins and Diversification of the Mycorrhizal Mutualists.</title>
        <authorList>
            <consortium name="DOE Joint Genome Institute"/>
            <consortium name="Mycorrhizal Genomics Consortium"/>
            <person name="Kohler A."/>
            <person name="Kuo A."/>
            <person name="Nagy L.G."/>
            <person name="Floudas D."/>
            <person name="Copeland A."/>
            <person name="Barry K.W."/>
            <person name="Cichocki N."/>
            <person name="Veneault-Fourrey C."/>
            <person name="LaButti K."/>
            <person name="Lindquist E.A."/>
            <person name="Lipzen A."/>
            <person name="Lundell T."/>
            <person name="Morin E."/>
            <person name="Murat C."/>
            <person name="Riley R."/>
            <person name="Ohm R."/>
            <person name="Sun H."/>
            <person name="Tunlid A."/>
            <person name="Henrissat B."/>
            <person name="Grigoriev I.V."/>
            <person name="Hibbett D.S."/>
            <person name="Martin F."/>
        </authorList>
    </citation>
    <scope>NUCLEOTIDE SEQUENCE [LARGE SCALE GENOMIC DNA]</scope>
    <source>
        <strain evidence="1 2">FD-317 M1</strain>
    </source>
</reference>
<protein>
    <submittedName>
        <fullName evidence="1">Unplaced genomic scaffold GYMLUscaffold_90, whole genome shotgun sequence</fullName>
    </submittedName>
</protein>
<organism evidence="1 2">
    <name type="scientific">Collybiopsis luxurians FD-317 M1</name>
    <dbReference type="NCBI Taxonomy" id="944289"/>
    <lineage>
        <taxon>Eukaryota</taxon>
        <taxon>Fungi</taxon>
        <taxon>Dikarya</taxon>
        <taxon>Basidiomycota</taxon>
        <taxon>Agaricomycotina</taxon>
        <taxon>Agaricomycetes</taxon>
        <taxon>Agaricomycetidae</taxon>
        <taxon>Agaricales</taxon>
        <taxon>Marasmiineae</taxon>
        <taxon>Omphalotaceae</taxon>
        <taxon>Collybiopsis</taxon>
        <taxon>Collybiopsis luxurians</taxon>
    </lineage>
</organism>
<evidence type="ECO:0000313" key="2">
    <source>
        <dbReference type="Proteomes" id="UP000053593"/>
    </source>
</evidence>
<dbReference type="EMBL" id="KN834838">
    <property type="protein sequence ID" value="KIK52700.1"/>
    <property type="molecule type" value="Genomic_DNA"/>
</dbReference>